<dbReference type="AlphaFoldDB" id="A0A0G0P0Q8"/>
<accession>A0A0G0P0Q8</accession>
<keyword evidence="1" id="KW-0472">Membrane</keyword>
<organism evidence="3 4">
    <name type="scientific">Candidatus Woesebacteria bacterium GW2011_GWB1_39_10</name>
    <dbReference type="NCBI Taxonomy" id="1618572"/>
    <lineage>
        <taxon>Bacteria</taxon>
        <taxon>Candidatus Woeseibacteriota</taxon>
    </lineage>
</organism>
<dbReference type="Pfam" id="PF01841">
    <property type="entry name" value="Transglut_core"/>
    <property type="match status" value="1"/>
</dbReference>
<dbReference type="SMART" id="SM00460">
    <property type="entry name" value="TGc"/>
    <property type="match status" value="1"/>
</dbReference>
<comment type="caution">
    <text evidence="3">The sequence shown here is derived from an EMBL/GenBank/DDBJ whole genome shotgun (WGS) entry which is preliminary data.</text>
</comment>
<dbReference type="PANTHER" id="PTHR33490:SF6">
    <property type="entry name" value="SLL1049 PROTEIN"/>
    <property type="match status" value="1"/>
</dbReference>
<dbReference type="InterPro" id="IPR038765">
    <property type="entry name" value="Papain-like_cys_pep_sf"/>
</dbReference>
<dbReference type="InterPro" id="IPR002931">
    <property type="entry name" value="Transglutaminase-like"/>
</dbReference>
<dbReference type="EMBL" id="LBVU01000004">
    <property type="protein sequence ID" value="KKQ91669.1"/>
    <property type="molecule type" value="Genomic_DNA"/>
</dbReference>
<evidence type="ECO:0000259" key="2">
    <source>
        <dbReference type="SMART" id="SM00460"/>
    </source>
</evidence>
<dbReference type="Gene3D" id="3.10.620.30">
    <property type="match status" value="1"/>
</dbReference>
<keyword evidence="1" id="KW-1133">Transmembrane helix</keyword>
<dbReference type="SUPFAM" id="SSF54001">
    <property type="entry name" value="Cysteine proteinases"/>
    <property type="match status" value="1"/>
</dbReference>
<dbReference type="Proteomes" id="UP000034774">
    <property type="component" value="Unassembled WGS sequence"/>
</dbReference>
<evidence type="ECO:0000313" key="3">
    <source>
        <dbReference type="EMBL" id="KKQ91669.1"/>
    </source>
</evidence>
<gene>
    <name evidence="3" type="ORF">UT17_C0004G0017</name>
</gene>
<keyword evidence="1" id="KW-0812">Transmembrane</keyword>
<dbReference type="PATRIC" id="fig|1618572.3.peg.734"/>
<feature type="transmembrane region" description="Helical" evidence="1">
    <location>
        <begin position="578"/>
        <end position="599"/>
    </location>
</feature>
<sequence length="634" mass="71197">MKFWKLALFLISYILYLIPPVVLAESEFTTSSNVNYKVQESGRTLVTHNITLENNLSTIYATTYTLSLENVDAQDIKASEEVKGKSEELKVETQKDGDKTNIKIVFTDAAVGKGVKRDFSISYENGNFAVRTGEVWEISIPRLSNPDSFGNYSVNLEIPDSFGLEAYISPRPMEFSNDGGYKKYKFNKESVTQTGITAGFGQFQVFSFSLAYHLENPLTSNTETQIALPPDTAFQKIYFTKLDPKPTNVMVDGDGNWIAIYKLSPRERIDVKAEGFVQIFASFRKFPGPTDVELSSNLKETEYWQVNDPQIKELAVGLKTPQAIYNYVSQTLKYDYTRVQPNVQRLGAKKALEKPTQAICMEFTDLFIALARAAGIPAREINGYAYTENPELQPLSLVADVLHSWPEYYDKENGVWIPIDPTWGSTTGGVDFFTKLDLRHFAFVIHGNSSVKPYPPGSYKLGTNPQKDVFVSFGKLPVGRISKSIITATLKRNVPFLDLIYLVSIFNLGPEALYSVRPAVYFDGKETLRDFIEVLTPFSKYQMEVKVPFSILGKDTPEVVKISVDGAEIEVPTNKNQVIINSLISIFILFGVLMIGILIKLRKITFRRLTATIRTVYAKFGRKVDKNTPKTGGV</sequence>
<dbReference type="STRING" id="1618572.UT17_C0004G0017"/>
<reference evidence="3 4" key="1">
    <citation type="journal article" date="2015" name="Nature">
        <title>rRNA introns, odd ribosomes, and small enigmatic genomes across a large radiation of phyla.</title>
        <authorList>
            <person name="Brown C.T."/>
            <person name="Hug L.A."/>
            <person name="Thomas B.C."/>
            <person name="Sharon I."/>
            <person name="Castelle C.J."/>
            <person name="Singh A."/>
            <person name="Wilkins M.J."/>
            <person name="Williams K.H."/>
            <person name="Banfield J.F."/>
        </authorList>
    </citation>
    <scope>NUCLEOTIDE SEQUENCE [LARGE SCALE GENOMIC DNA]</scope>
</reference>
<protein>
    <submittedName>
        <fullName evidence="3">Putative transglutaminase</fullName>
    </submittedName>
</protein>
<feature type="domain" description="Transglutaminase-like" evidence="2">
    <location>
        <begin position="352"/>
        <end position="423"/>
    </location>
</feature>
<name>A0A0G0P0Q8_9BACT</name>
<evidence type="ECO:0000313" key="4">
    <source>
        <dbReference type="Proteomes" id="UP000034774"/>
    </source>
</evidence>
<evidence type="ECO:0000256" key="1">
    <source>
        <dbReference type="SAM" id="Phobius"/>
    </source>
</evidence>
<dbReference type="PANTHER" id="PTHR33490">
    <property type="entry name" value="BLR5614 PROTEIN-RELATED"/>
    <property type="match status" value="1"/>
</dbReference>
<proteinExistence type="predicted"/>